<dbReference type="AlphaFoldDB" id="A0A1Y4R315"/>
<dbReference type="GO" id="GO:0005524">
    <property type="term" value="F:ATP binding"/>
    <property type="evidence" value="ECO:0007669"/>
    <property type="project" value="UniProtKB-KW"/>
</dbReference>
<dbReference type="Gene3D" id="1.10.275.40">
    <property type="match status" value="1"/>
</dbReference>
<dbReference type="SMART" id="SM00488">
    <property type="entry name" value="DEXDc2"/>
    <property type="match status" value="1"/>
</dbReference>
<dbReference type="InterPro" id="IPR011545">
    <property type="entry name" value="DEAD/DEAH_box_helicase_dom"/>
</dbReference>
<dbReference type="PROSITE" id="PS51193">
    <property type="entry name" value="HELICASE_ATP_BIND_2"/>
    <property type="match status" value="1"/>
</dbReference>
<dbReference type="GO" id="GO:0004527">
    <property type="term" value="F:exonuclease activity"/>
    <property type="evidence" value="ECO:0007669"/>
    <property type="project" value="UniProtKB-KW"/>
</dbReference>
<dbReference type="RefSeq" id="WP_047241845.1">
    <property type="nucleotide sequence ID" value="NZ_CP010060.1"/>
</dbReference>
<evidence type="ECO:0000256" key="10">
    <source>
        <dbReference type="ARBA" id="ARBA00023004"/>
    </source>
</evidence>
<dbReference type="Gene3D" id="3.40.50.300">
    <property type="entry name" value="P-loop containing nucleotide triphosphate hydrolases"/>
    <property type="match status" value="2"/>
</dbReference>
<evidence type="ECO:0000256" key="12">
    <source>
        <dbReference type="ARBA" id="ARBA00023125"/>
    </source>
</evidence>
<keyword evidence="4" id="KW-0547">Nucleotide-binding</keyword>
<dbReference type="GO" id="GO:0006281">
    <property type="term" value="P:DNA repair"/>
    <property type="evidence" value="ECO:0007669"/>
    <property type="project" value="UniProtKB-KW"/>
</dbReference>
<evidence type="ECO:0000313" key="18">
    <source>
        <dbReference type="Proteomes" id="UP000196074"/>
    </source>
</evidence>
<sequence length="776" mass="92408">MQSKKVSVRELVAFVHNEESIDNRKQSNHTALEGSKIHRKLQQSMDENYQSEVSLKTVYQGKQFDIQLEGRCDGIWQKENQIIIDEIKTGEHTFEQLEDATLQLFMAQAKIYAYIYALQEKLEEVVVMVRYFCTQDEKIDEYQNQYSFDELNDYYQETMKEYEKWLIFLDKYRQNRQKKLQALQFPYNNYRKGQRELSVAVYRTLSQEKCLFMEAPTGTGKTLSTLFPALKAMGEYNQGRIFYLTAKTITRQVALDTMKLFEEQQSEIKTIEISAKEKICFMNECKCNPDYCPFAKNYYQKQKLAIWDLLNNGHFYSREQISEVAKKYECCPFELSLDLSLYSDVIVCDYNYLFDPQVYLKRFFELEETDSYFLVDEGHNLISRAREMYSKALSLQLIKDFKKLLPKHHRKHHKILQQFIEYCEESRKLLKDRDYLFQKELPDKLIDLGYRWSEYFRDFLLELKDEIPTWLQNLYFDLMSFLKISEYYDDHFSFLVELVNHELQFKIFCLDPAHFIKQKLDFGKGSVLFSATLSPVQYYQNLLVGHTDDLTFRQSSPFNQNQFQVLVADYLPMTYKYRSQVVDSLCELIKKATDIKAGNYFCFFPSFSYMEEVYQRYIQLYPEAEVLIQSRELKDVEKEAFLANFQAQNEQVVLGFCVLGGVFSEGIDLKKNRLIGSIIVSVGLPQISKEQEELKRYFDEKNQQGFYYIYQLPGFNKMMQAAGRVIRTEEDRGVILLIDQRFSRKDYMQLYPSHWSKGVVVHDLFSMLNQLKQFWY</sequence>
<dbReference type="GO" id="GO:0051539">
    <property type="term" value="F:4 iron, 4 sulfur cluster binding"/>
    <property type="evidence" value="ECO:0007669"/>
    <property type="project" value="UniProtKB-KW"/>
</dbReference>
<dbReference type="GO" id="GO:0003678">
    <property type="term" value="F:DNA helicase activity"/>
    <property type="evidence" value="ECO:0007669"/>
    <property type="project" value="InterPro"/>
</dbReference>
<dbReference type="Pfam" id="PF13307">
    <property type="entry name" value="Helicase_C_2"/>
    <property type="match status" value="1"/>
</dbReference>
<dbReference type="GO" id="GO:0003677">
    <property type="term" value="F:DNA binding"/>
    <property type="evidence" value="ECO:0007669"/>
    <property type="project" value="UniProtKB-KW"/>
</dbReference>
<gene>
    <name evidence="17" type="ORF">B5E88_01110</name>
</gene>
<dbReference type="InterPro" id="IPR006555">
    <property type="entry name" value="ATP-dep_Helicase_C"/>
</dbReference>
<evidence type="ECO:0000256" key="2">
    <source>
        <dbReference type="ARBA" id="ARBA00022722"/>
    </source>
</evidence>
<keyword evidence="3" id="KW-0479">Metal-binding</keyword>
<dbReference type="InterPro" id="IPR011604">
    <property type="entry name" value="PDDEXK-like_dom_sf"/>
</dbReference>
<protein>
    <recommendedName>
        <fullName evidence="16">Helicase ATP-binding domain-containing protein</fullName>
    </recommendedName>
</protein>
<name>A0A1Y4R315_9ENTE</name>
<dbReference type="Pfam" id="PF00270">
    <property type="entry name" value="DEAD"/>
    <property type="match status" value="1"/>
</dbReference>
<evidence type="ECO:0000256" key="8">
    <source>
        <dbReference type="ARBA" id="ARBA00022839"/>
    </source>
</evidence>
<dbReference type="SMART" id="SM00491">
    <property type="entry name" value="HELICc2"/>
    <property type="match status" value="1"/>
</dbReference>
<dbReference type="Pfam" id="PF12705">
    <property type="entry name" value="PDDEXK_1"/>
    <property type="match status" value="1"/>
</dbReference>
<evidence type="ECO:0000256" key="7">
    <source>
        <dbReference type="ARBA" id="ARBA00022806"/>
    </source>
</evidence>
<keyword evidence="14" id="KW-0413">Isomerase</keyword>
<keyword evidence="11" id="KW-0411">Iron-sulfur</keyword>
<evidence type="ECO:0000256" key="4">
    <source>
        <dbReference type="ARBA" id="ARBA00022741"/>
    </source>
</evidence>
<keyword evidence="5" id="KW-0227">DNA damage</keyword>
<dbReference type="InterPro" id="IPR045028">
    <property type="entry name" value="DinG/Rad3-like"/>
</dbReference>
<keyword evidence="8" id="KW-0269">Exonuclease</keyword>
<comment type="similarity">
    <text evidence="15">Belongs to the helicase family. DinG subfamily.</text>
</comment>
<keyword evidence="6" id="KW-0378">Hydrolase</keyword>
<comment type="caution">
    <text evidence="17">The sequence shown here is derived from an EMBL/GenBank/DDBJ whole genome shotgun (WGS) entry which is preliminary data.</text>
</comment>
<evidence type="ECO:0000256" key="13">
    <source>
        <dbReference type="ARBA" id="ARBA00023204"/>
    </source>
</evidence>
<proteinExistence type="inferred from homology"/>
<dbReference type="Gene3D" id="3.90.320.10">
    <property type="match status" value="1"/>
</dbReference>
<dbReference type="GO" id="GO:0016818">
    <property type="term" value="F:hydrolase activity, acting on acid anhydrides, in phosphorus-containing anhydrides"/>
    <property type="evidence" value="ECO:0007669"/>
    <property type="project" value="InterPro"/>
</dbReference>
<evidence type="ECO:0000256" key="11">
    <source>
        <dbReference type="ARBA" id="ARBA00023014"/>
    </source>
</evidence>
<keyword evidence="13" id="KW-0234">DNA repair</keyword>
<evidence type="ECO:0000256" key="15">
    <source>
        <dbReference type="ARBA" id="ARBA00038058"/>
    </source>
</evidence>
<evidence type="ECO:0000256" key="1">
    <source>
        <dbReference type="ARBA" id="ARBA00022485"/>
    </source>
</evidence>
<feature type="domain" description="Helicase ATP-binding" evidence="16">
    <location>
        <begin position="180"/>
        <end position="440"/>
    </location>
</feature>
<dbReference type="InterPro" id="IPR006554">
    <property type="entry name" value="Helicase-like_DEXD_c2"/>
</dbReference>
<evidence type="ECO:0000256" key="9">
    <source>
        <dbReference type="ARBA" id="ARBA00022840"/>
    </source>
</evidence>
<dbReference type="Proteomes" id="UP000196074">
    <property type="component" value="Unassembled WGS sequence"/>
</dbReference>
<dbReference type="InterPro" id="IPR042493">
    <property type="entry name" value="XPD_DNA_FeS"/>
</dbReference>
<organism evidence="17 18">
    <name type="scientific">Enterococcus cecorum</name>
    <dbReference type="NCBI Taxonomy" id="44008"/>
    <lineage>
        <taxon>Bacteria</taxon>
        <taxon>Bacillati</taxon>
        <taxon>Bacillota</taxon>
        <taxon>Bacilli</taxon>
        <taxon>Lactobacillales</taxon>
        <taxon>Enterococcaceae</taxon>
        <taxon>Enterococcus</taxon>
    </lineage>
</organism>
<keyword evidence="2" id="KW-0540">Nuclease</keyword>
<evidence type="ECO:0000256" key="5">
    <source>
        <dbReference type="ARBA" id="ARBA00022763"/>
    </source>
</evidence>
<dbReference type="Pfam" id="PF06733">
    <property type="entry name" value="DEAD_2"/>
    <property type="match status" value="1"/>
</dbReference>
<dbReference type="Gene3D" id="1.10.30.20">
    <property type="entry name" value="Bacterial XPD DNA helicase, FeS cluster domain"/>
    <property type="match status" value="1"/>
</dbReference>
<reference evidence="18" key="1">
    <citation type="submission" date="2017-04" db="EMBL/GenBank/DDBJ databases">
        <title>Function of individual gut microbiota members based on whole genome sequencing of pure cultures obtained from chicken caecum.</title>
        <authorList>
            <person name="Medvecky M."/>
            <person name="Cejkova D."/>
            <person name="Polansky O."/>
            <person name="Karasova D."/>
            <person name="Kubasova T."/>
            <person name="Cizek A."/>
            <person name="Rychlik I."/>
        </authorList>
    </citation>
    <scope>NUCLEOTIDE SEQUENCE [LARGE SCALE GENOMIC DNA]</scope>
    <source>
        <strain evidence="18">An144</strain>
    </source>
</reference>
<keyword evidence="10" id="KW-0408">Iron</keyword>
<dbReference type="SUPFAM" id="SSF52540">
    <property type="entry name" value="P-loop containing nucleoside triphosphate hydrolases"/>
    <property type="match status" value="1"/>
</dbReference>
<keyword evidence="9" id="KW-0067">ATP-binding</keyword>
<dbReference type="InterPro" id="IPR027417">
    <property type="entry name" value="P-loop_NTPase"/>
</dbReference>
<keyword evidence="1" id="KW-0004">4Fe-4S</keyword>
<dbReference type="PANTHER" id="PTHR11472:SF34">
    <property type="entry name" value="REGULATOR OF TELOMERE ELONGATION HELICASE 1"/>
    <property type="match status" value="1"/>
</dbReference>
<evidence type="ECO:0000256" key="6">
    <source>
        <dbReference type="ARBA" id="ARBA00022801"/>
    </source>
</evidence>
<evidence type="ECO:0000256" key="3">
    <source>
        <dbReference type="ARBA" id="ARBA00022723"/>
    </source>
</evidence>
<dbReference type="PANTHER" id="PTHR11472">
    <property type="entry name" value="DNA REPAIR DEAD HELICASE RAD3/XP-D SUBFAMILY MEMBER"/>
    <property type="match status" value="1"/>
</dbReference>
<evidence type="ECO:0000313" key="17">
    <source>
        <dbReference type="EMBL" id="OUQ11958.1"/>
    </source>
</evidence>
<keyword evidence="12" id="KW-0238">DNA-binding</keyword>
<accession>A0A1Y4R315</accession>
<dbReference type="GO" id="GO:0046872">
    <property type="term" value="F:metal ion binding"/>
    <property type="evidence" value="ECO:0007669"/>
    <property type="project" value="UniProtKB-KW"/>
</dbReference>
<keyword evidence="7" id="KW-0347">Helicase</keyword>
<evidence type="ECO:0000256" key="14">
    <source>
        <dbReference type="ARBA" id="ARBA00023235"/>
    </source>
</evidence>
<dbReference type="InterPro" id="IPR014013">
    <property type="entry name" value="Helic_SF1/SF2_ATP-bd_DinG/Rad3"/>
</dbReference>
<dbReference type="InterPro" id="IPR010614">
    <property type="entry name" value="RAD3-like_helicase_DEAD"/>
</dbReference>
<dbReference type="InterPro" id="IPR038726">
    <property type="entry name" value="PDDEXK_AddAB-type"/>
</dbReference>
<evidence type="ECO:0000259" key="16">
    <source>
        <dbReference type="PROSITE" id="PS51193"/>
    </source>
</evidence>
<dbReference type="EMBL" id="NFLC01000001">
    <property type="protein sequence ID" value="OUQ11958.1"/>
    <property type="molecule type" value="Genomic_DNA"/>
</dbReference>